<dbReference type="PANTHER" id="PTHR11645">
    <property type="entry name" value="PYRROLINE-5-CARBOXYLATE REDUCTASE"/>
    <property type="match status" value="1"/>
</dbReference>
<dbReference type="PANTHER" id="PTHR11645:SF0">
    <property type="entry name" value="PYRROLINE-5-CARBOXYLATE REDUCTASE 3"/>
    <property type="match status" value="1"/>
</dbReference>
<comment type="similarity">
    <text evidence="1 5 7">Belongs to the pyrroline-5-carboxylate reductase family.</text>
</comment>
<protein>
    <recommendedName>
        <fullName evidence="5 6">Pyrroline-5-carboxylate reductase</fullName>
        <shortName evidence="5">P5C reductase</shortName>
        <shortName evidence="5">P5CR</shortName>
        <ecNumber evidence="5 6">1.5.1.2</ecNumber>
    </recommendedName>
    <alternativeName>
        <fullName evidence="5">PCA reductase</fullName>
    </alternativeName>
</protein>
<comment type="caution">
    <text evidence="10">The sequence shown here is derived from an EMBL/GenBank/DDBJ whole genome shotgun (WGS) entry which is preliminary data.</text>
</comment>
<dbReference type="PROSITE" id="PS00521">
    <property type="entry name" value="P5CR"/>
    <property type="match status" value="1"/>
</dbReference>
<keyword evidence="3 5" id="KW-0521">NADP</keyword>
<comment type="catalytic activity">
    <reaction evidence="5 7">
        <text>L-proline + NADP(+) = (S)-1-pyrroline-5-carboxylate + NADPH + 2 H(+)</text>
        <dbReference type="Rhea" id="RHEA:14109"/>
        <dbReference type="ChEBI" id="CHEBI:15378"/>
        <dbReference type="ChEBI" id="CHEBI:17388"/>
        <dbReference type="ChEBI" id="CHEBI:57783"/>
        <dbReference type="ChEBI" id="CHEBI:58349"/>
        <dbReference type="ChEBI" id="CHEBI:60039"/>
        <dbReference type="EC" id="1.5.1.2"/>
    </reaction>
</comment>
<feature type="domain" description="Pyrroline-5-carboxylate reductase dimerisation" evidence="9">
    <location>
        <begin position="161"/>
        <end position="263"/>
    </location>
</feature>
<dbReference type="Gene3D" id="3.40.50.720">
    <property type="entry name" value="NAD(P)-binding Rossmann-like Domain"/>
    <property type="match status" value="1"/>
</dbReference>
<evidence type="ECO:0000259" key="9">
    <source>
        <dbReference type="Pfam" id="PF14748"/>
    </source>
</evidence>
<name>A0ABR6TLS5_9FIRM</name>
<dbReference type="Pfam" id="PF03807">
    <property type="entry name" value="F420_oxidored"/>
    <property type="match status" value="1"/>
</dbReference>
<dbReference type="EC" id="1.5.1.2" evidence="5 6"/>
<dbReference type="InterPro" id="IPR028939">
    <property type="entry name" value="P5C_Rdtase_cat_N"/>
</dbReference>
<dbReference type="InterPro" id="IPR000304">
    <property type="entry name" value="Pyrroline-COOH_reductase"/>
</dbReference>
<keyword evidence="2 5" id="KW-0641">Proline biosynthesis</keyword>
<dbReference type="Proteomes" id="UP000713904">
    <property type="component" value="Unassembled WGS sequence"/>
</dbReference>
<sequence length="268" mass="28433">MRKISFIGAGNMGKAMLGGVIKSGIVKPENIMVSDPYVPGLDLVKKEFDVNTTTDSKEAVEFGDVVIFAVKPNIIKKVMNDVKNTIGNDKIIISIAAAVSIEDLEAVIGEDKKIIRVMPNTPALVGEGMAAICKNSNISDKDLELACDIFNSFGKSEIVSESLMDAVTGVSGSSPAYVFMFIEAMADAAVLTGMPRSQAYKFAAQSVYGAAKMVLETGKHPGELKDMVCSPGGTTIKAVEVLEENGMRNAVIKGQVACVEKSIDMAKK</sequence>
<dbReference type="RefSeq" id="WP_185624384.1">
    <property type="nucleotide sequence ID" value="NZ_JABGBW010000004.1"/>
</dbReference>
<comment type="pathway">
    <text evidence="5 7">Amino-acid biosynthesis; L-proline biosynthesis; L-proline from L-glutamate 5-semialdehyde: step 1/1.</text>
</comment>
<evidence type="ECO:0000256" key="5">
    <source>
        <dbReference type="HAMAP-Rule" id="MF_01925"/>
    </source>
</evidence>
<dbReference type="Pfam" id="PF14748">
    <property type="entry name" value="P5CR_dimer"/>
    <property type="match status" value="1"/>
</dbReference>
<dbReference type="InterPro" id="IPR036291">
    <property type="entry name" value="NAD(P)-bd_dom_sf"/>
</dbReference>
<keyword evidence="5 7" id="KW-0028">Amino-acid biosynthesis</keyword>
<evidence type="ECO:0000256" key="4">
    <source>
        <dbReference type="ARBA" id="ARBA00023002"/>
    </source>
</evidence>
<dbReference type="GO" id="GO:0004735">
    <property type="term" value="F:pyrroline-5-carboxylate reductase activity"/>
    <property type="evidence" value="ECO:0007669"/>
    <property type="project" value="UniProtKB-EC"/>
</dbReference>
<feature type="domain" description="Pyrroline-5-carboxylate reductase catalytic N-terminal" evidence="8">
    <location>
        <begin position="3"/>
        <end position="97"/>
    </location>
</feature>
<comment type="function">
    <text evidence="5">Catalyzes the reduction of 1-pyrroline-5-carboxylate (PCA) to L-proline.</text>
</comment>
<evidence type="ECO:0000256" key="6">
    <source>
        <dbReference type="NCBIfam" id="TIGR00112"/>
    </source>
</evidence>
<dbReference type="SUPFAM" id="SSF51735">
    <property type="entry name" value="NAD(P)-binding Rossmann-fold domains"/>
    <property type="match status" value="1"/>
</dbReference>
<dbReference type="Gene3D" id="1.10.3730.10">
    <property type="entry name" value="ProC C-terminal domain-like"/>
    <property type="match status" value="1"/>
</dbReference>
<dbReference type="InterPro" id="IPR053790">
    <property type="entry name" value="P5CR-like_CS"/>
</dbReference>
<keyword evidence="4 5" id="KW-0560">Oxidoreductase</keyword>
<proteinExistence type="inferred from homology"/>
<evidence type="ECO:0000256" key="7">
    <source>
        <dbReference type="RuleBase" id="RU003903"/>
    </source>
</evidence>
<evidence type="ECO:0000313" key="10">
    <source>
        <dbReference type="EMBL" id="MBC2576359.1"/>
    </source>
</evidence>
<dbReference type="SUPFAM" id="SSF48179">
    <property type="entry name" value="6-phosphogluconate dehydrogenase C-terminal domain-like"/>
    <property type="match status" value="1"/>
</dbReference>
<comment type="subcellular location">
    <subcellularLocation>
        <location evidence="5">Cytoplasm</location>
    </subcellularLocation>
</comment>
<evidence type="ECO:0000313" key="11">
    <source>
        <dbReference type="Proteomes" id="UP000713904"/>
    </source>
</evidence>
<gene>
    <name evidence="5 10" type="primary">proC</name>
    <name evidence="10" type="ORF">HLB29_06635</name>
</gene>
<keyword evidence="5" id="KW-0963">Cytoplasm</keyword>
<organism evidence="10 11">
    <name type="scientific">Peptostreptococcus canis</name>
    <dbReference type="NCBI Taxonomy" id="1159213"/>
    <lineage>
        <taxon>Bacteria</taxon>
        <taxon>Bacillati</taxon>
        <taxon>Bacillota</taxon>
        <taxon>Clostridia</taxon>
        <taxon>Peptostreptococcales</taxon>
        <taxon>Peptostreptococcaceae</taxon>
        <taxon>Peptostreptococcus</taxon>
    </lineage>
</organism>
<dbReference type="InterPro" id="IPR029036">
    <property type="entry name" value="P5CR_dimer"/>
</dbReference>
<keyword evidence="11" id="KW-1185">Reference proteome</keyword>
<evidence type="ECO:0000256" key="1">
    <source>
        <dbReference type="ARBA" id="ARBA00005525"/>
    </source>
</evidence>
<dbReference type="InterPro" id="IPR008927">
    <property type="entry name" value="6-PGluconate_DH-like_C_sf"/>
</dbReference>
<evidence type="ECO:0000256" key="2">
    <source>
        <dbReference type="ARBA" id="ARBA00022650"/>
    </source>
</evidence>
<dbReference type="HAMAP" id="MF_01925">
    <property type="entry name" value="P5C_reductase"/>
    <property type="match status" value="1"/>
</dbReference>
<comment type="catalytic activity">
    <reaction evidence="5">
        <text>L-proline + NAD(+) = (S)-1-pyrroline-5-carboxylate + NADH + 2 H(+)</text>
        <dbReference type="Rhea" id="RHEA:14105"/>
        <dbReference type="ChEBI" id="CHEBI:15378"/>
        <dbReference type="ChEBI" id="CHEBI:17388"/>
        <dbReference type="ChEBI" id="CHEBI:57540"/>
        <dbReference type="ChEBI" id="CHEBI:57945"/>
        <dbReference type="ChEBI" id="CHEBI:60039"/>
        <dbReference type="EC" id="1.5.1.2"/>
    </reaction>
</comment>
<evidence type="ECO:0000256" key="3">
    <source>
        <dbReference type="ARBA" id="ARBA00022857"/>
    </source>
</evidence>
<dbReference type="PIRSF" id="PIRSF000193">
    <property type="entry name" value="Pyrrol-5-carb_rd"/>
    <property type="match status" value="1"/>
</dbReference>
<reference evidence="10 11" key="1">
    <citation type="submission" date="2020-05" db="EMBL/GenBank/DDBJ databases">
        <title>Draft genome of xy-202 and genomic insight in genome of the genus Peptostreptococcus.</title>
        <authorList>
            <person name="Zhang Z."/>
        </authorList>
    </citation>
    <scope>NUCLEOTIDE SEQUENCE [LARGE SCALE GENOMIC DNA]</scope>
    <source>
        <strain evidence="10 11">DSM 27025</strain>
    </source>
</reference>
<evidence type="ECO:0000259" key="8">
    <source>
        <dbReference type="Pfam" id="PF03807"/>
    </source>
</evidence>
<dbReference type="NCBIfam" id="TIGR00112">
    <property type="entry name" value="proC"/>
    <property type="match status" value="1"/>
</dbReference>
<accession>A0ABR6TLS5</accession>
<dbReference type="EMBL" id="JABGBW010000004">
    <property type="protein sequence ID" value="MBC2576359.1"/>
    <property type="molecule type" value="Genomic_DNA"/>
</dbReference>